<dbReference type="STRING" id="926550.CLDAP_02430"/>
<dbReference type="RefSeq" id="WP_014431524.1">
    <property type="nucleotide sequence ID" value="NC_017079.1"/>
</dbReference>
<feature type="transmembrane region" description="Helical" evidence="1">
    <location>
        <begin position="12"/>
        <end position="29"/>
    </location>
</feature>
<reference evidence="2 3" key="1">
    <citation type="submission" date="2012-02" db="EMBL/GenBank/DDBJ databases">
        <title>Complete genome sequence of Caldilinea aerophila DSM 14535 (= NBRC 102666).</title>
        <authorList>
            <person name="Oguchi A."/>
            <person name="Hosoyama A."/>
            <person name="Sekine M."/>
            <person name="Fukai R."/>
            <person name="Kato Y."/>
            <person name="Nakamura S."/>
            <person name="Hanada S."/>
            <person name="Yamazaki S."/>
            <person name="Fujita N."/>
        </authorList>
    </citation>
    <scope>NUCLEOTIDE SEQUENCE [LARGE SCALE GENOMIC DNA]</scope>
    <source>
        <strain evidence="3">DSM 14535 / JCM 11387 / NBRC 104270 / STL-6-O1</strain>
    </source>
</reference>
<protein>
    <submittedName>
        <fullName evidence="2">Uncharacterized protein</fullName>
    </submittedName>
</protein>
<organism evidence="2 3">
    <name type="scientific">Caldilinea aerophila (strain DSM 14535 / JCM 11387 / NBRC 104270 / STL-6-O1)</name>
    <dbReference type="NCBI Taxonomy" id="926550"/>
    <lineage>
        <taxon>Bacteria</taxon>
        <taxon>Bacillati</taxon>
        <taxon>Chloroflexota</taxon>
        <taxon>Caldilineae</taxon>
        <taxon>Caldilineales</taxon>
        <taxon>Caldilineaceae</taxon>
        <taxon>Caldilinea</taxon>
    </lineage>
</organism>
<keyword evidence="1" id="KW-0472">Membrane</keyword>
<dbReference type="EMBL" id="AP012337">
    <property type="protein sequence ID" value="BAL98282.1"/>
    <property type="molecule type" value="Genomic_DNA"/>
</dbReference>
<keyword evidence="3" id="KW-1185">Reference proteome</keyword>
<keyword evidence="1" id="KW-1133">Transmembrane helix</keyword>
<evidence type="ECO:0000256" key="1">
    <source>
        <dbReference type="SAM" id="Phobius"/>
    </source>
</evidence>
<evidence type="ECO:0000313" key="3">
    <source>
        <dbReference type="Proteomes" id="UP000007880"/>
    </source>
</evidence>
<keyword evidence="1" id="KW-0812">Transmembrane</keyword>
<sequence length="93" mass="11173">MEIQPTIDRIVLLGIFALLFGVWGIYWYYNAANLDRLMTQDWLAQVMRIENKIPKEKRIAAFRKRAMTIIALAIFLFLWLLIDLYRLIKVLWK</sequence>
<proteinExistence type="predicted"/>
<accession>I0HZ45</accession>
<feature type="transmembrane region" description="Helical" evidence="1">
    <location>
        <begin position="66"/>
        <end position="88"/>
    </location>
</feature>
<gene>
    <name evidence="2" type="ordered locus">CLDAP_02430</name>
</gene>
<dbReference type="HOGENOM" id="CLU_2394233_0_0_0"/>
<dbReference type="AlphaFoldDB" id="I0HZ45"/>
<evidence type="ECO:0000313" key="2">
    <source>
        <dbReference type="EMBL" id="BAL98282.1"/>
    </source>
</evidence>
<dbReference type="KEGG" id="cap:CLDAP_02430"/>
<name>I0HZ45_CALAS</name>
<dbReference type="Proteomes" id="UP000007880">
    <property type="component" value="Chromosome"/>
</dbReference>